<dbReference type="InterPro" id="IPR006336">
    <property type="entry name" value="GCS2"/>
</dbReference>
<dbReference type="InterPro" id="IPR014746">
    <property type="entry name" value="Gln_synth/guanido_kin_cat_dom"/>
</dbReference>
<dbReference type="OrthoDB" id="156252at2157"/>
<sequence length="380" mass="42056">MRIGIELECWVVDGDGALTSASGIASACPGVDSEFVDPLLEVTTRPHDSAEAAIRELRSRLETTVETAHDRGKRLVPLGTPLGEGPIPTSRDDRTAIQRAVLGDRLDHAAHCAGTHVHFEQVDAVDQLRVLTALDPAFALVATSPYYRGRHAKPCARPHVYRRLCYADYPDHGRLWRYPRSAAEWRDRIDDRCETFRTAAVDAGIDPDRFDAAFTPATAVWSPVRLRDDLGTVEWRAPDAAPPSDLGRLIRETAAIVAAAVERGTRIESAPGTADGPVRVPPFATLQRHVETALDRGLESRSLRRYLDRMGYDVDAYRPVGSRIDGRTRLDPGTVRRLRRRYADRLERDLDRRAPAGQPVPTGPFPYRSSSRSSSSATRS</sequence>
<accession>A0A1H3FKV4</accession>
<dbReference type="Pfam" id="PF04107">
    <property type="entry name" value="GCS2"/>
    <property type="match status" value="1"/>
</dbReference>
<dbReference type="GO" id="GO:0004357">
    <property type="term" value="F:glutamate-cysteine ligase activity"/>
    <property type="evidence" value="ECO:0007669"/>
    <property type="project" value="InterPro"/>
</dbReference>
<keyword evidence="2" id="KW-0436">Ligase</keyword>
<dbReference type="PROSITE" id="PS51257">
    <property type="entry name" value="PROKAR_LIPOPROTEIN"/>
    <property type="match status" value="1"/>
</dbReference>
<protein>
    <submittedName>
        <fullName evidence="2">Gamma-glutamyl:cysteine ligase YbdK, ATP-grasp superfamily</fullName>
    </submittedName>
</protein>
<dbReference type="SUPFAM" id="SSF55931">
    <property type="entry name" value="Glutamine synthetase/guanido kinase"/>
    <property type="match status" value="1"/>
</dbReference>
<dbReference type="Gene3D" id="3.30.590.20">
    <property type="match status" value="1"/>
</dbReference>
<gene>
    <name evidence="2" type="ORF">SAMN05216564_10279</name>
</gene>
<dbReference type="Proteomes" id="UP000199079">
    <property type="component" value="Unassembled WGS sequence"/>
</dbReference>
<dbReference type="AlphaFoldDB" id="A0A1H3FKV4"/>
<dbReference type="EMBL" id="FNPC01000002">
    <property type="protein sequence ID" value="SDX90998.1"/>
    <property type="molecule type" value="Genomic_DNA"/>
</dbReference>
<evidence type="ECO:0000256" key="1">
    <source>
        <dbReference type="SAM" id="MobiDB-lite"/>
    </source>
</evidence>
<dbReference type="GO" id="GO:0042398">
    <property type="term" value="P:modified amino acid biosynthetic process"/>
    <property type="evidence" value="ECO:0007669"/>
    <property type="project" value="InterPro"/>
</dbReference>
<name>A0A1H3FKV4_9EURY</name>
<evidence type="ECO:0000313" key="2">
    <source>
        <dbReference type="EMBL" id="SDX90998.1"/>
    </source>
</evidence>
<reference evidence="3" key="1">
    <citation type="submission" date="2016-10" db="EMBL/GenBank/DDBJ databases">
        <authorList>
            <person name="Varghese N."/>
            <person name="Submissions S."/>
        </authorList>
    </citation>
    <scope>NUCLEOTIDE SEQUENCE [LARGE SCALE GENOMIC DNA]</scope>
    <source>
        <strain evidence="3">DC30,IBRC 10041,KCTC 4046</strain>
    </source>
</reference>
<feature type="compositionally biased region" description="Low complexity" evidence="1">
    <location>
        <begin position="368"/>
        <end position="380"/>
    </location>
</feature>
<dbReference type="PANTHER" id="PTHR36510:SF1">
    <property type="entry name" value="GLUTAMATE--CYSTEINE LIGASE 2-RELATED"/>
    <property type="match status" value="1"/>
</dbReference>
<proteinExistence type="predicted"/>
<evidence type="ECO:0000313" key="3">
    <source>
        <dbReference type="Proteomes" id="UP000199079"/>
    </source>
</evidence>
<feature type="region of interest" description="Disordered" evidence="1">
    <location>
        <begin position="346"/>
        <end position="380"/>
    </location>
</feature>
<organism evidence="2 3">
    <name type="scientific">Halopenitus persicus</name>
    <dbReference type="NCBI Taxonomy" id="1048396"/>
    <lineage>
        <taxon>Archaea</taxon>
        <taxon>Methanobacteriati</taxon>
        <taxon>Methanobacteriota</taxon>
        <taxon>Stenosarchaea group</taxon>
        <taxon>Halobacteria</taxon>
        <taxon>Halobacteriales</taxon>
        <taxon>Haloferacaceae</taxon>
        <taxon>Halopenitus</taxon>
    </lineage>
</organism>
<keyword evidence="3" id="KW-1185">Reference proteome</keyword>
<dbReference type="RefSeq" id="WP_092730882.1">
    <property type="nucleotide sequence ID" value="NZ_FNPC01000002.1"/>
</dbReference>
<dbReference type="PANTHER" id="PTHR36510">
    <property type="entry name" value="GLUTAMATE--CYSTEINE LIGASE 2-RELATED"/>
    <property type="match status" value="1"/>
</dbReference>
<dbReference type="InterPro" id="IPR050141">
    <property type="entry name" value="GCL_type2/YbdK_subfam"/>
</dbReference>